<gene>
    <name evidence="1" type="ORF">J4Q44_G00198060</name>
</gene>
<protein>
    <submittedName>
        <fullName evidence="1">Uncharacterized protein</fullName>
    </submittedName>
</protein>
<accession>A0AAN8LPN2</accession>
<comment type="caution">
    <text evidence="1">The sequence shown here is derived from an EMBL/GenBank/DDBJ whole genome shotgun (WGS) entry which is preliminary data.</text>
</comment>
<proteinExistence type="predicted"/>
<evidence type="ECO:0000313" key="1">
    <source>
        <dbReference type="EMBL" id="KAK6309925.1"/>
    </source>
</evidence>
<dbReference type="EMBL" id="JAGTTL010000017">
    <property type="protein sequence ID" value="KAK6309925.1"/>
    <property type="molecule type" value="Genomic_DNA"/>
</dbReference>
<dbReference type="Proteomes" id="UP001356427">
    <property type="component" value="Unassembled WGS sequence"/>
</dbReference>
<name>A0AAN8LPN2_9TELE</name>
<evidence type="ECO:0000313" key="2">
    <source>
        <dbReference type="Proteomes" id="UP001356427"/>
    </source>
</evidence>
<keyword evidence="2" id="KW-1185">Reference proteome</keyword>
<organism evidence="1 2">
    <name type="scientific">Coregonus suidteri</name>
    <dbReference type="NCBI Taxonomy" id="861788"/>
    <lineage>
        <taxon>Eukaryota</taxon>
        <taxon>Metazoa</taxon>
        <taxon>Chordata</taxon>
        <taxon>Craniata</taxon>
        <taxon>Vertebrata</taxon>
        <taxon>Euteleostomi</taxon>
        <taxon>Actinopterygii</taxon>
        <taxon>Neopterygii</taxon>
        <taxon>Teleostei</taxon>
        <taxon>Protacanthopterygii</taxon>
        <taxon>Salmoniformes</taxon>
        <taxon>Salmonidae</taxon>
        <taxon>Coregoninae</taxon>
        <taxon>Coregonus</taxon>
    </lineage>
</organism>
<dbReference type="AlphaFoldDB" id="A0AAN8LPN2"/>
<reference evidence="1 2" key="1">
    <citation type="submission" date="2021-04" db="EMBL/GenBank/DDBJ databases">
        <authorList>
            <person name="De Guttry C."/>
            <person name="Zahm M."/>
            <person name="Klopp C."/>
            <person name="Cabau C."/>
            <person name="Louis A."/>
            <person name="Berthelot C."/>
            <person name="Parey E."/>
            <person name="Roest Crollius H."/>
            <person name="Montfort J."/>
            <person name="Robinson-Rechavi M."/>
            <person name="Bucao C."/>
            <person name="Bouchez O."/>
            <person name="Gislard M."/>
            <person name="Lluch J."/>
            <person name="Milhes M."/>
            <person name="Lampietro C."/>
            <person name="Lopez Roques C."/>
            <person name="Donnadieu C."/>
            <person name="Braasch I."/>
            <person name="Desvignes T."/>
            <person name="Postlethwait J."/>
            <person name="Bobe J."/>
            <person name="Wedekind C."/>
            <person name="Guiguen Y."/>
        </authorList>
    </citation>
    <scope>NUCLEOTIDE SEQUENCE [LARGE SCALE GENOMIC DNA]</scope>
    <source>
        <strain evidence="1">Cs_M1</strain>
        <tissue evidence="1">Blood</tissue>
    </source>
</reference>
<sequence length="107" mass="11975">MRSSLNSTHNKVILEDSDEKVVFKNGHNAPGKDEEIWYVQRRLLTSPGDFPTPQLSRENPIPTNLRSLSQFARKCFPYFFIGVTLAAVDSLPLPESYLADYKGAAGC</sequence>